<reference evidence="3" key="1">
    <citation type="submission" date="2023-01" db="EMBL/GenBank/DDBJ databases">
        <title>Exophiala dermititidis isolated from Cystic Fibrosis Patient.</title>
        <authorList>
            <person name="Kurbessoian T."/>
            <person name="Crocker A."/>
            <person name="Murante D."/>
            <person name="Hogan D.A."/>
            <person name="Stajich J.E."/>
        </authorList>
    </citation>
    <scope>NUCLEOTIDE SEQUENCE</scope>
    <source>
        <strain evidence="3">Ex8</strain>
    </source>
</reference>
<dbReference type="Proteomes" id="UP001161757">
    <property type="component" value="Unassembled WGS sequence"/>
</dbReference>
<evidence type="ECO:0000256" key="2">
    <source>
        <dbReference type="SAM" id="Phobius"/>
    </source>
</evidence>
<keyword evidence="2" id="KW-0472">Membrane</keyword>
<feature type="compositionally biased region" description="Low complexity" evidence="1">
    <location>
        <begin position="1"/>
        <end position="23"/>
    </location>
</feature>
<organism evidence="3 4">
    <name type="scientific">Exophiala dermatitidis</name>
    <name type="common">Black yeast-like fungus</name>
    <name type="synonym">Wangiella dermatitidis</name>
    <dbReference type="NCBI Taxonomy" id="5970"/>
    <lineage>
        <taxon>Eukaryota</taxon>
        <taxon>Fungi</taxon>
        <taxon>Dikarya</taxon>
        <taxon>Ascomycota</taxon>
        <taxon>Pezizomycotina</taxon>
        <taxon>Eurotiomycetes</taxon>
        <taxon>Chaetothyriomycetidae</taxon>
        <taxon>Chaetothyriales</taxon>
        <taxon>Herpotrichiellaceae</taxon>
        <taxon>Exophiala</taxon>
    </lineage>
</organism>
<feature type="compositionally biased region" description="Acidic residues" evidence="1">
    <location>
        <begin position="76"/>
        <end position="94"/>
    </location>
</feature>
<comment type="caution">
    <text evidence="3">The sequence shown here is derived from an EMBL/GenBank/DDBJ whole genome shotgun (WGS) entry which is preliminary data.</text>
</comment>
<sequence>MRPSRASTSSSMSQPCSSSSQASVGVEDFPYQYSSPLSLRQQSYSSPPAPSAANHRPTHDYNFSGCVYDESTSGTETEDAPPDEESREEEDALDDDRRISGCSSISSFPASVSQYLPSKQEQYGSPKTPTRHKEGPPLQVASSTSAKKYNSPFRHPSSVKALQMRDEIMSETNSVLRHPRHSSSQKSSCSRRTSFSPMISASKRSVKSSRGTPIKLLNSNLRTEFPLVLLHCTLLPPTLLPQSTTDEDFLIAEFLPELYRKRFETLRDKLVVDVEVRTRGILIPHPKEDYELLEERLLESLQLEKPRIRHSHYFNADADNTDSGFESGSLTGDDGDERCPHSTCPDCGQSVVAAEINPRWDIKIFAANGLMRAGAWAAAWQEMEKVDVEIRVWLPGNLRRELEAKLAVVRGSVSEEPTVQLPTGDHGQNDQDAREREVYGEAGRQSSLADFEDFDRTKESATTAGIVPEAAPAMADLGEVVSRYARRFLHDSRNVLVLLLALIITFLAFAGKKSQVNQSQSPLAFPPSQLPQVVTTTVITTSIAVSTATVTASLISGVPCVASSGALAPTTSEPATVGRQQEVQIDSEPVGKSVTEHTSLMTTYETPSVPPDLGSS</sequence>
<feature type="compositionally biased region" description="Polar residues" evidence="1">
    <location>
        <begin position="569"/>
        <end position="584"/>
    </location>
</feature>
<dbReference type="AlphaFoldDB" id="A0AAN6IV83"/>
<name>A0AAN6IV83_EXODE</name>
<proteinExistence type="predicted"/>
<feature type="region of interest" description="Disordered" evidence="1">
    <location>
        <begin position="173"/>
        <end position="204"/>
    </location>
</feature>
<accession>A0AAN6IV83</accession>
<feature type="transmembrane region" description="Helical" evidence="2">
    <location>
        <begin position="495"/>
        <end position="511"/>
    </location>
</feature>
<feature type="compositionally biased region" description="Polar residues" evidence="1">
    <location>
        <begin position="32"/>
        <end position="44"/>
    </location>
</feature>
<evidence type="ECO:0000313" key="4">
    <source>
        <dbReference type="Proteomes" id="UP001161757"/>
    </source>
</evidence>
<protein>
    <submittedName>
        <fullName evidence="3">Uncharacterized protein</fullName>
    </submittedName>
</protein>
<feature type="region of interest" description="Disordered" evidence="1">
    <location>
        <begin position="568"/>
        <end position="616"/>
    </location>
</feature>
<evidence type="ECO:0000256" key="1">
    <source>
        <dbReference type="SAM" id="MobiDB-lite"/>
    </source>
</evidence>
<dbReference type="EMBL" id="JAJGCB010000005">
    <property type="protein sequence ID" value="KAJ8992549.1"/>
    <property type="molecule type" value="Genomic_DNA"/>
</dbReference>
<feature type="compositionally biased region" description="Polar residues" evidence="1">
    <location>
        <begin position="596"/>
        <end position="606"/>
    </location>
</feature>
<feature type="compositionally biased region" description="Polar residues" evidence="1">
    <location>
        <begin position="101"/>
        <end position="128"/>
    </location>
</feature>
<keyword evidence="2" id="KW-0812">Transmembrane</keyword>
<keyword evidence="2" id="KW-1133">Transmembrane helix</keyword>
<evidence type="ECO:0000313" key="3">
    <source>
        <dbReference type="EMBL" id="KAJ8992549.1"/>
    </source>
</evidence>
<feature type="compositionally biased region" description="Low complexity" evidence="1">
    <location>
        <begin position="184"/>
        <end position="196"/>
    </location>
</feature>
<feature type="region of interest" description="Disordered" evidence="1">
    <location>
        <begin position="1"/>
        <end position="158"/>
    </location>
</feature>
<gene>
    <name evidence="3" type="ORF">HRR80_003649</name>
</gene>